<feature type="non-terminal residue" evidence="1">
    <location>
        <position position="24"/>
    </location>
</feature>
<name>A0A382L2X7_9ZZZZ</name>
<dbReference type="AlphaFoldDB" id="A0A382L2X7"/>
<evidence type="ECO:0000313" key="1">
    <source>
        <dbReference type="EMBL" id="SVC29231.1"/>
    </source>
</evidence>
<accession>A0A382L2X7</accession>
<gene>
    <name evidence="1" type="ORF">METZ01_LOCUS282085</name>
</gene>
<organism evidence="1">
    <name type="scientific">marine metagenome</name>
    <dbReference type="NCBI Taxonomy" id="408172"/>
    <lineage>
        <taxon>unclassified sequences</taxon>
        <taxon>metagenomes</taxon>
        <taxon>ecological metagenomes</taxon>
    </lineage>
</organism>
<sequence length="24" mass="3164">MKMIWIFSYRYNPNHGWQVIYLFR</sequence>
<reference evidence="1" key="1">
    <citation type="submission" date="2018-05" db="EMBL/GenBank/DDBJ databases">
        <authorList>
            <person name="Lanie J.A."/>
            <person name="Ng W.-L."/>
            <person name="Kazmierczak K.M."/>
            <person name="Andrzejewski T.M."/>
            <person name="Davidsen T.M."/>
            <person name="Wayne K.J."/>
            <person name="Tettelin H."/>
            <person name="Glass J.I."/>
            <person name="Rusch D."/>
            <person name="Podicherti R."/>
            <person name="Tsui H.-C.T."/>
            <person name="Winkler M.E."/>
        </authorList>
    </citation>
    <scope>NUCLEOTIDE SEQUENCE</scope>
</reference>
<dbReference type="EMBL" id="UINC01083478">
    <property type="protein sequence ID" value="SVC29231.1"/>
    <property type="molecule type" value="Genomic_DNA"/>
</dbReference>
<protein>
    <submittedName>
        <fullName evidence="1">Uncharacterized protein</fullName>
    </submittedName>
</protein>
<proteinExistence type="predicted"/>